<evidence type="ECO:0000313" key="2">
    <source>
        <dbReference type="Proteomes" id="UP001279410"/>
    </source>
</evidence>
<dbReference type="GO" id="GO:0005930">
    <property type="term" value="C:axoneme"/>
    <property type="evidence" value="ECO:0007669"/>
    <property type="project" value="TreeGrafter"/>
</dbReference>
<dbReference type="GO" id="GO:0044782">
    <property type="term" value="P:cilium organization"/>
    <property type="evidence" value="ECO:0007669"/>
    <property type="project" value="TreeGrafter"/>
</dbReference>
<evidence type="ECO:0000313" key="1">
    <source>
        <dbReference type="EMBL" id="GLD61802.1"/>
    </source>
</evidence>
<name>A0AAD3RAL2_LATJO</name>
<reference evidence="1" key="1">
    <citation type="submission" date="2022-08" db="EMBL/GenBank/DDBJ databases">
        <title>Genome sequencing of akame (Lates japonicus).</title>
        <authorList>
            <person name="Hashiguchi Y."/>
            <person name="Takahashi H."/>
        </authorList>
    </citation>
    <scope>NUCLEOTIDE SEQUENCE</scope>
    <source>
        <strain evidence="1">Kochi</strain>
    </source>
</reference>
<dbReference type="Pfam" id="PF05804">
    <property type="entry name" value="KAP"/>
    <property type="match status" value="1"/>
</dbReference>
<proteinExistence type="predicted"/>
<dbReference type="GO" id="GO:0007018">
    <property type="term" value="P:microtubule-based movement"/>
    <property type="evidence" value="ECO:0007669"/>
    <property type="project" value="TreeGrafter"/>
</dbReference>
<dbReference type="EMBL" id="BRZM01000048">
    <property type="protein sequence ID" value="GLD61802.1"/>
    <property type="molecule type" value="Genomic_DNA"/>
</dbReference>
<keyword evidence="2" id="KW-1185">Reference proteome</keyword>
<dbReference type="AlphaFoldDB" id="A0AAD3RAL2"/>
<gene>
    <name evidence="1" type="ORF">AKAME5_001357700</name>
</gene>
<dbReference type="InterPro" id="IPR008658">
    <property type="entry name" value="KAP3"/>
</dbReference>
<sequence>MQDDARYLKRKVTAGSLDVHPTEKALVVHYEVEASILGESGGHMLGERKEGQKIIRVKSLSPSTDVGALARKVVEECKLIPPSRLPQVEQLLYYLQNRKSSPVEGKVEKKEKRTVKRRELTPFEGLEYNQVDEYVELLYEKSLRDQRLSRLCSSPANPDSLEELQRLCFHSAC</sequence>
<dbReference type="GO" id="GO:0016939">
    <property type="term" value="C:kinesin II complex"/>
    <property type="evidence" value="ECO:0007669"/>
    <property type="project" value="TreeGrafter"/>
</dbReference>
<dbReference type="PANTHER" id="PTHR15605">
    <property type="entry name" value="KINESIN-ASSOCIATED PROTEINS"/>
    <property type="match status" value="1"/>
</dbReference>
<dbReference type="GO" id="GO:0019894">
    <property type="term" value="F:kinesin binding"/>
    <property type="evidence" value="ECO:0007669"/>
    <property type="project" value="InterPro"/>
</dbReference>
<organism evidence="1 2">
    <name type="scientific">Lates japonicus</name>
    <name type="common">Japanese lates</name>
    <dbReference type="NCBI Taxonomy" id="270547"/>
    <lineage>
        <taxon>Eukaryota</taxon>
        <taxon>Metazoa</taxon>
        <taxon>Chordata</taxon>
        <taxon>Craniata</taxon>
        <taxon>Vertebrata</taxon>
        <taxon>Euteleostomi</taxon>
        <taxon>Actinopterygii</taxon>
        <taxon>Neopterygii</taxon>
        <taxon>Teleostei</taxon>
        <taxon>Neoteleostei</taxon>
        <taxon>Acanthomorphata</taxon>
        <taxon>Carangaria</taxon>
        <taxon>Carangaria incertae sedis</taxon>
        <taxon>Centropomidae</taxon>
        <taxon>Lates</taxon>
    </lineage>
</organism>
<dbReference type="PANTHER" id="PTHR15605:SF2">
    <property type="entry name" value="KINESIN-ASSOCIATED PROTEIN 3"/>
    <property type="match status" value="1"/>
</dbReference>
<dbReference type="GO" id="GO:0035869">
    <property type="term" value="C:ciliary transition zone"/>
    <property type="evidence" value="ECO:0007669"/>
    <property type="project" value="TreeGrafter"/>
</dbReference>
<comment type="caution">
    <text evidence="1">The sequence shown here is derived from an EMBL/GenBank/DDBJ whole genome shotgun (WGS) entry which is preliminary data.</text>
</comment>
<accession>A0AAD3RAL2</accession>
<dbReference type="Proteomes" id="UP001279410">
    <property type="component" value="Unassembled WGS sequence"/>
</dbReference>
<protein>
    <submittedName>
        <fullName evidence="1">Kinesin-associated protein 3</fullName>
    </submittedName>
</protein>